<dbReference type="SUPFAM" id="SSF57095">
    <property type="entry name" value="Scorpion toxin-like"/>
    <property type="match status" value="1"/>
</dbReference>
<dbReference type="PANTHER" id="PTHR33147">
    <property type="entry name" value="DEFENSIN-LIKE PROTEIN 1"/>
    <property type="match status" value="1"/>
</dbReference>
<dbReference type="Proteomes" id="UP001318860">
    <property type="component" value="Unassembled WGS sequence"/>
</dbReference>
<proteinExistence type="predicted"/>
<evidence type="ECO:0000259" key="6">
    <source>
        <dbReference type="SMART" id="SM00505"/>
    </source>
</evidence>
<dbReference type="InterPro" id="IPR036574">
    <property type="entry name" value="Scorpion_toxin-like_sf"/>
</dbReference>
<keyword evidence="2" id="KW-0964">Secreted</keyword>
<accession>A0ABR0VXK8</accession>
<comment type="caution">
    <text evidence="7">The sequence shown here is derived from an EMBL/GenBank/DDBJ whole genome shotgun (WGS) entry which is preliminary data.</text>
</comment>
<evidence type="ECO:0000313" key="8">
    <source>
        <dbReference type="Proteomes" id="UP001318860"/>
    </source>
</evidence>
<dbReference type="InterPro" id="IPR008176">
    <property type="entry name" value="Defensin_plant"/>
</dbReference>
<comment type="subcellular location">
    <subcellularLocation>
        <location evidence="1">Secreted</location>
    </subcellularLocation>
</comment>
<dbReference type="InterPro" id="IPR003614">
    <property type="entry name" value="Knottins"/>
</dbReference>
<keyword evidence="4" id="KW-1015">Disulfide bond</keyword>
<dbReference type="SMART" id="SM00505">
    <property type="entry name" value="Knot1"/>
    <property type="match status" value="1"/>
</dbReference>
<evidence type="ECO:0000313" key="7">
    <source>
        <dbReference type="EMBL" id="KAK6139732.1"/>
    </source>
</evidence>
<feature type="signal peptide" evidence="5">
    <location>
        <begin position="1"/>
        <end position="31"/>
    </location>
</feature>
<name>A0ABR0VXK8_REHGL</name>
<dbReference type="Pfam" id="PF00304">
    <property type="entry name" value="Gamma-thionin"/>
    <property type="match status" value="1"/>
</dbReference>
<protein>
    <recommendedName>
        <fullName evidence="6">Knottins-like domain-containing protein</fullName>
    </recommendedName>
</protein>
<evidence type="ECO:0000256" key="5">
    <source>
        <dbReference type="SAM" id="SignalP"/>
    </source>
</evidence>
<evidence type="ECO:0000256" key="4">
    <source>
        <dbReference type="ARBA" id="ARBA00023157"/>
    </source>
</evidence>
<gene>
    <name evidence="7" type="ORF">DH2020_026525</name>
</gene>
<dbReference type="PANTHER" id="PTHR33147:SF46">
    <property type="entry name" value="DEFENSIN-LIKE PROTEIN 19"/>
    <property type="match status" value="1"/>
</dbReference>
<dbReference type="Gene3D" id="3.30.30.10">
    <property type="entry name" value="Knottin, scorpion toxin-like"/>
    <property type="match status" value="1"/>
</dbReference>
<evidence type="ECO:0000256" key="3">
    <source>
        <dbReference type="ARBA" id="ARBA00022729"/>
    </source>
</evidence>
<dbReference type="PROSITE" id="PS00940">
    <property type="entry name" value="GAMMA_THIONIN"/>
    <property type="match status" value="1"/>
</dbReference>
<evidence type="ECO:0000256" key="1">
    <source>
        <dbReference type="ARBA" id="ARBA00004613"/>
    </source>
</evidence>
<evidence type="ECO:0000256" key="2">
    <source>
        <dbReference type="ARBA" id="ARBA00022525"/>
    </source>
</evidence>
<reference evidence="7 8" key="1">
    <citation type="journal article" date="2021" name="Comput. Struct. Biotechnol. J.">
        <title>De novo genome assembly of the potent medicinal plant Rehmannia glutinosa using nanopore technology.</title>
        <authorList>
            <person name="Ma L."/>
            <person name="Dong C."/>
            <person name="Song C."/>
            <person name="Wang X."/>
            <person name="Zheng X."/>
            <person name="Niu Y."/>
            <person name="Chen S."/>
            <person name="Feng W."/>
        </authorList>
    </citation>
    <scope>NUCLEOTIDE SEQUENCE [LARGE SCALE GENOMIC DNA]</scope>
    <source>
        <strain evidence="7">DH-2019</strain>
    </source>
</reference>
<feature type="domain" description="Knottins-like" evidence="6">
    <location>
        <begin position="33"/>
        <end position="81"/>
    </location>
</feature>
<keyword evidence="8" id="KW-1185">Reference proteome</keyword>
<organism evidence="7 8">
    <name type="scientific">Rehmannia glutinosa</name>
    <name type="common">Chinese foxglove</name>
    <dbReference type="NCBI Taxonomy" id="99300"/>
    <lineage>
        <taxon>Eukaryota</taxon>
        <taxon>Viridiplantae</taxon>
        <taxon>Streptophyta</taxon>
        <taxon>Embryophyta</taxon>
        <taxon>Tracheophyta</taxon>
        <taxon>Spermatophyta</taxon>
        <taxon>Magnoliopsida</taxon>
        <taxon>eudicotyledons</taxon>
        <taxon>Gunneridae</taxon>
        <taxon>Pentapetalae</taxon>
        <taxon>asterids</taxon>
        <taxon>lamiids</taxon>
        <taxon>Lamiales</taxon>
        <taxon>Orobanchaceae</taxon>
        <taxon>Rehmannieae</taxon>
        <taxon>Rehmannia</taxon>
    </lineage>
</organism>
<feature type="chain" id="PRO_5046027190" description="Knottins-like domain-containing protein" evidence="5">
    <location>
        <begin position="32"/>
        <end position="83"/>
    </location>
</feature>
<dbReference type="EMBL" id="JABTTQ020000362">
    <property type="protein sequence ID" value="KAK6139732.1"/>
    <property type="molecule type" value="Genomic_DNA"/>
</dbReference>
<sequence length="83" mass="9335">MATFQVSSTIFFALFFCFLLIASYETGVAEAKICGKMSKTWSGMCVNSGNCDRQCKNWEKALHGACHRRGFGFACFCYFKCRA</sequence>
<keyword evidence="3 5" id="KW-0732">Signal</keyword>